<dbReference type="GO" id="GO:0008643">
    <property type="term" value="P:carbohydrate transport"/>
    <property type="evidence" value="ECO:0007669"/>
    <property type="project" value="InterPro"/>
</dbReference>
<dbReference type="EMBL" id="VSSQ01024648">
    <property type="protein sequence ID" value="MPM72275.1"/>
    <property type="molecule type" value="Genomic_DNA"/>
</dbReference>
<dbReference type="PANTHER" id="PTHR11328:SF24">
    <property type="entry name" value="MAJOR FACILITATOR SUPERFAMILY (MFS) PROFILE DOMAIN-CONTAINING PROTEIN"/>
    <property type="match status" value="1"/>
</dbReference>
<dbReference type="Pfam" id="PF13347">
    <property type="entry name" value="MFS_2"/>
    <property type="match status" value="1"/>
</dbReference>
<keyword evidence="1" id="KW-0812">Transmembrane</keyword>
<name>A0A645C410_9ZZZZ</name>
<evidence type="ECO:0000313" key="3">
    <source>
        <dbReference type="EMBL" id="MPM72275.1"/>
    </source>
</evidence>
<feature type="transmembrane region" description="Helical" evidence="1">
    <location>
        <begin position="237"/>
        <end position="254"/>
    </location>
</feature>
<dbReference type="GO" id="GO:0015293">
    <property type="term" value="F:symporter activity"/>
    <property type="evidence" value="ECO:0007669"/>
    <property type="project" value="InterPro"/>
</dbReference>
<dbReference type="PANTHER" id="PTHR11328">
    <property type="entry name" value="MAJOR FACILITATOR SUPERFAMILY DOMAIN-CONTAINING PROTEIN"/>
    <property type="match status" value="1"/>
</dbReference>
<feature type="transmembrane region" description="Helical" evidence="1">
    <location>
        <begin position="52"/>
        <end position="74"/>
    </location>
</feature>
<feature type="transmembrane region" description="Helical" evidence="1">
    <location>
        <begin position="206"/>
        <end position="225"/>
    </location>
</feature>
<dbReference type="Gene3D" id="1.20.1250.20">
    <property type="entry name" value="MFS general substrate transporter like domains"/>
    <property type="match status" value="2"/>
</dbReference>
<sequence length="421" mass="46547">MTDPLMGSISDHTRSKWGRRVAWFFFGILPVALSYVLMWVVPPFERWLQVVYYFFAYAFFSCAFTMVMVPYGALPQDLTADANERTVLVSFRMAFSVLGGLLSAVVPDLMIKRAADLKTGYFIMGLSFAVLFAVIWLVMFLSLRNKVKAETPATTASLKESVKYCVGNKTFLLLCAIYLLSFIPNDIMSSNFKYFINDVLFMGDKFALTMGALMICAVLSLPLYVLACRKMGKRKTFIYGSIFRIAALLLLFLLGPDSTVFRLVAIAVVIGLGTGVAYAIPWSMLPDVTDLDEAYTGFRQEGIYAGMMTFIRKLSSGVAIFLVGLLLQISGYTAGAAEQTSLAKSAIVGILTVVPILFVLLGIFAALRYPIDRGNSQLIREVVDQRRDGSFAGLDEETRQSSLAGLKDIIDVKRKGRAHAE</sequence>
<comment type="caution">
    <text evidence="3">The sequence shown here is derived from an EMBL/GenBank/DDBJ whole genome shotgun (WGS) entry which is preliminary data.</text>
</comment>
<dbReference type="GO" id="GO:0005886">
    <property type="term" value="C:plasma membrane"/>
    <property type="evidence" value="ECO:0007669"/>
    <property type="project" value="TreeGrafter"/>
</dbReference>
<dbReference type="AlphaFoldDB" id="A0A645C410"/>
<feature type="transmembrane region" description="Helical" evidence="1">
    <location>
        <begin position="21"/>
        <end position="40"/>
    </location>
</feature>
<feature type="transmembrane region" description="Helical" evidence="1">
    <location>
        <begin position="260"/>
        <end position="280"/>
    </location>
</feature>
<dbReference type="PROSITE" id="PS50850">
    <property type="entry name" value="MFS"/>
    <property type="match status" value="1"/>
</dbReference>
<keyword evidence="1" id="KW-0472">Membrane</keyword>
<dbReference type="InterPro" id="IPR020846">
    <property type="entry name" value="MFS_dom"/>
</dbReference>
<feature type="transmembrane region" description="Helical" evidence="1">
    <location>
        <begin position="346"/>
        <end position="367"/>
    </location>
</feature>
<reference evidence="3" key="1">
    <citation type="submission" date="2019-08" db="EMBL/GenBank/DDBJ databases">
        <authorList>
            <person name="Kucharzyk K."/>
            <person name="Murdoch R.W."/>
            <person name="Higgins S."/>
            <person name="Loffler F."/>
        </authorList>
    </citation>
    <scope>NUCLEOTIDE SEQUENCE</scope>
</reference>
<dbReference type="CDD" id="cd17332">
    <property type="entry name" value="MFS_MelB_like"/>
    <property type="match status" value="1"/>
</dbReference>
<feature type="transmembrane region" description="Helical" evidence="1">
    <location>
        <begin position="86"/>
        <end position="106"/>
    </location>
</feature>
<evidence type="ECO:0000256" key="1">
    <source>
        <dbReference type="SAM" id="Phobius"/>
    </source>
</evidence>
<feature type="transmembrane region" description="Helical" evidence="1">
    <location>
        <begin position="314"/>
        <end position="334"/>
    </location>
</feature>
<feature type="transmembrane region" description="Helical" evidence="1">
    <location>
        <begin position="121"/>
        <end position="143"/>
    </location>
</feature>
<protein>
    <submittedName>
        <fullName evidence="3">Isoprimeverose transporter</fullName>
    </submittedName>
</protein>
<dbReference type="InterPro" id="IPR039672">
    <property type="entry name" value="MFS_2"/>
</dbReference>
<organism evidence="3">
    <name type="scientific">bioreactor metagenome</name>
    <dbReference type="NCBI Taxonomy" id="1076179"/>
    <lineage>
        <taxon>unclassified sequences</taxon>
        <taxon>metagenomes</taxon>
        <taxon>ecological metagenomes</taxon>
    </lineage>
</organism>
<dbReference type="SUPFAM" id="SSF103473">
    <property type="entry name" value="MFS general substrate transporter"/>
    <property type="match status" value="1"/>
</dbReference>
<feature type="transmembrane region" description="Helical" evidence="1">
    <location>
        <begin position="164"/>
        <end position="183"/>
    </location>
</feature>
<evidence type="ECO:0000259" key="2">
    <source>
        <dbReference type="PROSITE" id="PS50850"/>
    </source>
</evidence>
<dbReference type="InterPro" id="IPR036259">
    <property type="entry name" value="MFS_trans_sf"/>
</dbReference>
<proteinExistence type="predicted"/>
<keyword evidence="1" id="KW-1133">Transmembrane helix</keyword>
<gene>
    <name evidence="3" type="primary">xylP_9</name>
    <name evidence="3" type="ORF">SDC9_119248</name>
</gene>
<feature type="domain" description="Major facilitator superfamily (MFS) profile" evidence="2">
    <location>
        <begin position="1"/>
        <end position="373"/>
    </location>
</feature>
<accession>A0A645C410</accession>